<dbReference type="STRING" id="1193518.BN13_30074"/>
<keyword evidence="2" id="KW-1185">Reference proteome</keyword>
<dbReference type="Proteomes" id="UP000035720">
    <property type="component" value="Unassembled WGS sequence"/>
</dbReference>
<reference evidence="1 2" key="1">
    <citation type="journal article" date="2013" name="ISME J.">
        <title>A metabolic model for members of the genus Tetrasphaera involved in enhanced biological phosphorus removal.</title>
        <authorList>
            <person name="Kristiansen R."/>
            <person name="Nguyen H.T.T."/>
            <person name="Saunders A.M."/>
            <person name="Nielsen J.L."/>
            <person name="Wimmer R."/>
            <person name="Le V.Q."/>
            <person name="McIlroy S.J."/>
            <person name="Petrovski S."/>
            <person name="Seviour R.J."/>
            <person name="Calteau A."/>
            <person name="Nielsen K.L."/>
            <person name="Nielsen P.H."/>
        </authorList>
    </citation>
    <scope>NUCLEOTIDE SEQUENCE [LARGE SCALE GENOMIC DNA]</scope>
    <source>
        <strain evidence="1 2">Ben 74</strain>
    </source>
</reference>
<dbReference type="AlphaFoldDB" id="A0A077MDV2"/>
<evidence type="ECO:0000313" key="1">
    <source>
        <dbReference type="EMBL" id="CCI53122.1"/>
    </source>
</evidence>
<protein>
    <submittedName>
        <fullName evidence="1">Uncharacterized protein</fullName>
    </submittedName>
</protein>
<proteinExistence type="predicted"/>
<comment type="caution">
    <text evidence="1">The sequence shown here is derived from an EMBL/GenBank/DDBJ whole genome shotgun (WGS) entry which is preliminary data.</text>
</comment>
<dbReference type="EMBL" id="CAJC01000139">
    <property type="protein sequence ID" value="CCI53122.1"/>
    <property type="molecule type" value="Genomic_DNA"/>
</dbReference>
<dbReference type="RefSeq" id="WP_048543676.1">
    <property type="nucleotide sequence ID" value="NZ_HF571038.1"/>
</dbReference>
<dbReference type="OrthoDB" id="3214269at2"/>
<sequence length="86" mass="9768">MPDQDLVDRIADSTGLSPGEARRVVDDVLAWYREPVADVVRRRHHDLQLHGVRNDAAFEQIAAELRARLVAAPELSVRQLRRLVYG</sequence>
<name>A0A077MDV2_9MICO</name>
<evidence type="ECO:0000313" key="2">
    <source>
        <dbReference type="Proteomes" id="UP000035720"/>
    </source>
</evidence>
<gene>
    <name evidence="1" type="ORF">BN13_30074</name>
</gene>
<organism evidence="1 2">
    <name type="scientific">Nostocoides jenkinsii Ben 74</name>
    <dbReference type="NCBI Taxonomy" id="1193518"/>
    <lineage>
        <taxon>Bacteria</taxon>
        <taxon>Bacillati</taxon>
        <taxon>Actinomycetota</taxon>
        <taxon>Actinomycetes</taxon>
        <taxon>Micrococcales</taxon>
        <taxon>Intrasporangiaceae</taxon>
        <taxon>Nostocoides</taxon>
    </lineage>
</organism>
<accession>A0A077MDV2</accession>